<gene>
    <name evidence="2" type="ORF">HF327_015375</name>
</gene>
<dbReference type="PANTHER" id="PTHR42928">
    <property type="entry name" value="TRICARBOXYLATE-BINDING PROTEIN"/>
    <property type="match status" value="1"/>
</dbReference>
<dbReference type="CDD" id="cd13578">
    <property type="entry name" value="PBP2_Bug27"/>
    <property type="match status" value="1"/>
</dbReference>
<evidence type="ECO:0000313" key="3">
    <source>
        <dbReference type="Proteomes" id="UP000530032"/>
    </source>
</evidence>
<dbReference type="Gene3D" id="3.40.190.10">
    <property type="entry name" value="Periplasmic binding protein-like II"/>
    <property type="match status" value="1"/>
</dbReference>
<dbReference type="PIRSF" id="PIRSF017082">
    <property type="entry name" value="YflP"/>
    <property type="match status" value="1"/>
</dbReference>
<reference evidence="2" key="1">
    <citation type="submission" date="2020-12" db="EMBL/GenBank/DDBJ databases">
        <title>Comamonas sp. nov., isolated from stream water.</title>
        <authorList>
            <person name="Park K.-H."/>
        </authorList>
    </citation>
    <scope>NUCLEOTIDE SEQUENCE</scope>
    <source>
        <strain evidence="2">EJ-4</strain>
    </source>
</reference>
<dbReference type="InterPro" id="IPR005064">
    <property type="entry name" value="BUG"/>
</dbReference>
<comment type="caution">
    <text evidence="2">The sequence shown here is derived from an EMBL/GenBank/DDBJ whole genome shotgun (WGS) entry which is preliminary data.</text>
</comment>
<dbReference type="RefSeq" id="WP_198461031.1">
    <property type="nucleotide sequence ID" value="NZ_JABBCQ020000013.1"/>
</dbReference>
<dbReference type="AlphaFoldDB" id="A0A843B9V1"/>
<organism evidence="2 3">
    <name type="scientific">Comamonas suwonensis</name>
    <dbReference type="NCBI Taxonomy" id="2606214"/>
    <lineage>
        <taxon>Bacteria</taxon>
        <taxon>Pseudomonadati</taxon>
        <taxon>Pseudomonadota</taxon>
        <taxon>Betaproteobacteria</taxon>
        <taxon>Burkholderiales</taxon>
        <taxon>Comamonadaceae</taxon>
        <taxon>Comamonas</taxon>
    </lineage>
</organism>
<dbReference type="SUPFAM" id="SSF53850">
    <property type="entry name" value="Periplasmic binding protein-like II"/>
    <property type="match status" value="1"/>
</dbReference>
<comment type="similarity">
    <text evidence="1">Belongs to the UPF0065 (bug) family.</text>
</comment>
<protein>
    <submittedName>
        <fullName evidence="2">Tripartite tricarboxylate transporter substrate binding protein</fullName>
    </submittedName>
</protein>
<dbReference type="PANTHER" id="PTHR42928:SF5">
    <property type="entry name" value="BLR1237 PROTEIN"/>
    <property type="match status" value="1"/>
</dbReference>
<sequence>MLFQPVRASTVRAITHSHLRHATHTTARTGLACALAAGFAITAQAQNAYPERSVKVIVALPAGGSADMIARVVGQKLAAELKQPFVVDNRAGASGQIGTPAVARSAADGYTLMVSPASFLTTNKSIFKSLPYDPEADFAPISKLVNQPMVLVVKDKQKFPSVAAVVSAAKTAPGKLTFASSGDGSPQHLAALMFETRTHAQMLHVPYKGGAPAVNDTLAGNVDMLFAVLPEVLPHIQAGKLHALGLLAPKRTATLPNTPTMVESGFADLNLSAWVGLFAPAKTPQPIIDKLNRAVRAALDSDIKTKLSENGMEIAPSTPEQLKQTLSQDIKLHAELVKAAGIQPQ</sequence>
<name>A0A843B9V1_9BURK</name>
<proteinExistence type="inferred from homology"/>
<dbReference type="InterPro" id="IPR042100">
    <property type="entry name" value="Bug_dom1"/>
</dbReference>
<dbReference type="Gene3D" id="3.40.190.150">
    <property type="entry name" value="Bordetella uptake gene, domain 1"/>
    <property type="match status" value="1"/>
</dbReference>
<dbReference type="Pfam" id="PF03401">
    <property type="entry name" value="TctC"/>
    <property type="match status" value="1"/>
</dbReference>
<evidence type="ECO:0000256" key="1">
    <source>
        <dbReference type="ARBA" id="ARBA00006987"/>
    </source>
</evidence>
<evidence type="ECO:0000313" key="2">
    <source>
        <dbReference type="EMBL" id="MBI1625880.1"/>
    </source>
</evidence>
<dbReference type="Proteomes" id="UP000530032">
    <property type="component" value="Unassembled WGS sequence"/>
</dbReference>
<accession>A0A843B9V1</accession>
<dbReference type="EMBL" id="JABBCQ020000013">
    <property type="protein sequence ID" value="MBI1625880.1"/>
    <property type="molecule type" value="Genomic_DNA"/>
</dbReference>
<keyword evidence="3" id="KW-1185">Reference proteome</keyword>